<accession>A0A0F8Z436</accession>
<name>A0A0F8Z436_9ZZZZ</name>
<comment type="caution">
    <text evidence="1">The sequence shown here is derived from an EMBL/GenBank/DDBJ whole genome shotgun (WGS) entry which is preliminary data.</text>
</comment>
<organism evidence="1">
    <name type="scientific">marine sediment metagenome</name>
    <dbReference type="NCBI Taxonomy" id="412755"/>
    <lineage>
        <taxon>unclassified sequences</taxon>
        <taxon>metagenomes</taxon>
        <taxon>ecological metagenomes</taxon>
    </lineage>
</organism>
<dbReference type="AlphaFoldDB" id="A0A0F8Z436"/>
<gene>
    <name evidence="1" type="ORF">LCGC14_3016910</name>
</gene>
<proteinExistence type="predicted"/>
<evidence type="ECO:0000313" key="1">
    <source>
        <dbReference type="EMBL" id="KKK61179.1"/>
    </source>
</evidence>
<dbReference type="EMBL" id="LAZR01062607">
    <property type="protein sequence ID" value="KKK61179.1"/>
    <property type="molecule type" value="Genomic_DNA"/>
</dbReference>
<sequence>MRNTIRQTLTILIATFFALGTYIAIPPAIVVEGVYPVDPPEAIKIYTPEEVEEIVSEYKIEKSDFCYCLRTARNLGAKLPYVDAKDLKRNATPTQGGVIIMKYGDVYHTPYIQFILKGGMWVQEGNYRKCQFTERFIYWDDPAIIGFYYEL</sequence>
<protein>
    <submittedName>
        <fullName evidence="1">Uncharacterized protein</fullName>
    </submittedName>
</protein>
<reference evidence="1" key="1">
    <citation type="journal article" date="2015" name="Nature">
        <title>Complex archaea that bridge the gap between prokaryotes and eukaryotes.</title>
        <authorList>
            <person name="Spang A."/>
            <person name="Saw J.H."/>
            <person name="Jorgensen S.L."/>
            <person name="Zaremba-Niedzwiedzka K."/>
            <person name="Martijn J."/>
            <person name="Lind A.E."/>
            <person name="van Eijk R."/>
            <person name="Schleper C."/>
            <person name="Guy L."/>
            <person name="Ettema T.J."/>
        </authorList>
    </citation>
    <scope>NUCLEOTIDE SEQUENCE</scope>
</reference>